<dbReference type="EMBL" id="CP126211">
    <property type="protein sequence ID" value="WIA13226.1"/>
    <property type="molecule type" value="Genomic_DNA"/>
</dbReference>
<evidence type="ECO:0000313" key="3">
    <source>
        <dbReference type="Proteomes" id="UP001244341"/>
    </source>
</evidence>
<gene>
    <name evidence="2" type="ORF">OEZ85_006818</name>
</gene>
<dbReference type="InterPro" id="IPR000639">
    <property type="entry name" value="Epox_hydrolase-like"/>
</dbReference>
<dbReference type="Proteomes" id="UP001244341">
    <property type="component" value="Chromosome 4b"/>
</dbReference>
<organism evidence="2 3">
    <name type="scientific">Tetradesmus obliquus</name>
    <name type="common">Green alga</name>
    <name type="synonym">Acutodesmus obliquus</name>
    <dbReference type="NCBI Taxonomy" id="3088"/>
    <lineage>
        <taxon>Eukaryota</taxon>
        <taxon>Viridiplantae</taxon>
        <taxon>Chlorophyta</taxon>
        <taxon>core chlorophytes</taxon>
        <taxon>Chlorophyceae</taxon>
        <taxon>CS clade</taxon>
        <taxon>Sphaeropleales</taxon>
        <taxon>Scenedesmaceae</taxon>
        <taxon>Tetradesmus</taxon>
    </lineage>
</organism>
<evidence type="ECO:0000259" key="1">
    <source>
        <dbReference type="Pfam" id="PF12697"/>
    </source>
</evidence>
<reference evidence="2 3" key="1">
    <citation type="submission" date="2023-05" db="EMBL/GenBank/DDBJ databases">
        <title>A 100% complete, gapless, phased diploid assembly of the Scenedesmus obliquus UTEX 3031 genome.</title>
        <authorList>
            <person name="Biondi T.C."/>
            <person name="Hanschen E.R."/>
            <person name="Kwon T."/>
            <person name="Eng W."/>
            <person name="Kruse C.P.S."/>
            <person name="Koehler S.I."/>
            <person name="Kunde Y."/>
            <person name="Gleasner C.D."/>
            <person name="You Mak K.T."/>
            <person name="Polle J."/>
            <person name="Hovde B.T."/>
            <person name="Starkenburg S.R."/>
        </authorList>
    </citation>
    <scope>NUCLEOTIDE SEQUENCE [LARGE SCALE GENOMIC DNA]</scope>
    <source>
        <strain evidence="2 3">DOE0152z</strain>
    </source>
</reference>
<dbReference type="SUPFAM" id="SSF53474">
    <property type="entry name" value="alpha/beta-Hydrolases"/>
    <property type="match status" value="1"/>
</dbReference>
<dbReference type="Gene3D" id="3.40.50.1820">
    <property type="entry name" value="alpha/beta hydrolase"/>
    <property type="match status" value="1"/>
</dbReference>
<dbReference type="PANTHER" id="PTHR46438:SF7">
    <property type="entry name" value="ALPHA_BETA-HYDROLASES SUPERFAMILY PROTEIN"/>
    <property type="match status" value="1"/>
</dbReference>
<accession>A0ABY8TVS1</accession>
<feature type="domain" description="AB hydrolase-1" evidence="1">
    <location>
        <begin position="24"/>
        <end position="280"/>
    </location>
</feature>
<dbReference type="InterPro" id="IPR000073">
    <property type="entry name" value="AB_hydrolase_1"/>
</dbReference>
<dbReference type="PANTHER" id="PTHR46438">
    <property type="entry name" value="ALPHA/BETA-HYDROLASES SUPERFAMILY PROTEIN"/>
    <property type="match status" value="1"/>
</dbReference>
<dbReference type="PRINTS" id="PR00412">
    <property type="entry name" value="EPOXHYDRLASE"/>
</dbReference>
<keyword evidence="3" id="KW-1185">Reference proteome</keyword>
<name>A0ABY8TVS1_TETOB</name>
<dbReference type="Pfam" id="PF12697">
    <property type="entry name" value="Abhydrolase_6"/>
    <property type="match status" value="1"/>
</dbReference>
<protein>
    <recommendedName>
        <fullName evidence="1">AB hydrolase-1 domain-containing protein</fullName>
    </recommendedName>
</protein>
<proteinExistence type="predicted"/>
<dbReference type="InterPro" id="IPR029058">
    <property type="entry name" value="AB_hydrolase_fold"/>
</dbReference>
<sequence length="293" mass="31661">MATHKWQWRDSSINYVTAGCGKPVLLVHGFGASAGHYRKTIPYLAQHGFKVYAIDLIGFGASDKPVQQYTIELWAELIVDFMAEFMPGTPAVIVGNSIGSLSCLTAAAAAPEGQLAGLVLLNSAGAMNNKGVINDWRIVLALPLLLLIDFLLKTPPIARALFDALAQPETIRKVLGGVYVDKAAVDDELVDIILAPAFTPNALDVFVSVITGPAGPKPWDLLPKVSCPLFVAWGDTDPFTPIDGPVGKYFLDLSSSRPNTQFAVLPGVGHCPQDDRPELLHEQLLPWLKQRWA</sequence>
<evidence type="ECO:0000313" key="2">
    <source>
        <dbReference type="EMBL" id="WIA13226.1"/>
    </source>
</evidence>
<dbReference type="PRINTS" id="PR00111">
    <property type="entry name" value="ABHYDROLASE"/>
</dbReference>